<gene>
    <name evidence="3" type="ORF">M378DRAFT_10848</name>
</gene>
<dbReference type="HOGENOM" id="CLU_1354298_0_0_1"/>
<proteinExistence type="predicted"/>
<sequence length="202" mass="23252">MDAIKLALGLRTVLMWLIRLREGQEGLTKSFISDYRRFWRGRRLPVGWEEYNFDIFYAPHPDVVITPVDPVVVNWNPQRLVDADPDGNIVNIVNEAGGTAAKTAAVNKLLGRLRKRSATETAIRAARAAKAILRNSEARTHEDLDWLHKAQVVYMFVELGILEFDPALRMECQCMAVQERERREEHRKSRDNLLEKEDTAQL</sequence>
<name>A0A0C2WUM7_AMAMK</name>
<evidence type="ECO:0000256" key="1">
    <source>
        <dbReference type="SAM" id="MobiDB-lite"/>
    </source>
</evidence>
<feature type="region of interest" description="Disordered" evidence="1">
    <location>
        <begin position="178"/>
        <end position="202"/>
    </location>
</feature>
<organism evidence="3 4">
    <name type="scientific">Amanita muscaria (strain Koide BX008)</name>
    <dbReference type="NCBI Taxonomy" id="946122"/>
    <lineage>
        <taxon>Eukaryota</taxon>
        <taxon>Fungi</taxon>
        <taxon>Dikarya</taxon>
        <taxon>Basidiomycota</taxon>
        <taxon>Agaricomycotina</taxon>
        <taxon>Agaricomycetes</taxon>
        <taxon>Agaricomycetidae</taxon>
        <taxon>Agaricales</taxon>
        <taxon>Pluteineae</taxon>
        <taxon>Amanitaceae</taxon>
        <taxon>Amanita</taxon>
    </lineage>
</organism>
<feature type="signal peptide" evidence="2">
    <location>
        <begin position="1"/>
        <end position="23"/>
    </location>
</feature>
<evidence type="ECO:0000256" key="2">
    <source>
        <dbReference type="SAM" id="SignalP"/>
    </source>
</evidence>
<feature type="chain" id="PRO_5002170398" evidence="2">
    <location>
        <begin position="24"/>
        <end position="202"/>
    </location>
</feature>
<keyword evidence="4" id="KW-1185">Reference proteome</keyword>
<dbReference type="AlphaFoldDB" id="A0A0C2WUM7"/>
<keyword evidence="2" id="KW-0732">Signal</keyword>
<evidence type="ECO:0000313" key="3">
    <source>
        <dbReference type="EMBL" id="KIL65487.1"/>
    </source>
</evidence>
<dbReference type="Proteomes" id="UP000054549">
    <property type="component" value="Unassembled WGS sequence"/>
</dbReference>
<reference evidence="3 4" key="1">
    <citation type="submission" date="2014-04" db="EMBL/GenBank/DDBJ databases">
        <title>Evolutionary Origins and Diversification of the Mycorrhizal Mutualists.</title>
        <authorList>
            <consortium name="DOE Joint Genome Institute"/>
            <consortium name="Mycorrhizal Genomics Consortium"/>
            <person name="Kohler A."/>
            <person name="Kuo A."/>
            <person name="Nagy L.G."/>
            <person name="Floudas D."/>
            <person name="Copeland A."/>
            <person name="Barry K.W."/>
            <person name="Cichocki N."/>
            <person name="Veneault-Fourrey C."/>
            <person name="LaButti K."/>
            <person name="Lindquist E.A."/>
            <person name="Lipzen A."/>
            <person name="Lundell T."/>
            <person name="Morin E."/>
            <person name="Murat C."/>
            <person name="Riley R."/>
            <person name="Ohm R."/>
            <person name="Sun H."/>
            <person name="Tunlid A."/>
            <person name="Henrissat B."/>
            <person name="Grigoriev I.V."/>
            <person name="Hibbett D.S."/>
            <person name="Martin F."/>
        </authorList>
    </citation>
    <scope>NUCLEOTIDE SEQUENCE [LARGE SCALE GENOMIC DNA]</scope>
    <source>
        <strain evidence="3 4">Koide BX008</strain>
    </source>
</reference>
<evidence type="ECO:0000313" key="4">
    <source>
        <dbReference type="Proteomes" id="UP000054549"/>
    </source>
</evidence>
<dbReference type="EMBL" id="KN818242">
    <property type="protein sequence ID" value="KIL65487.1"/>
    <property type="molecule type" value="Genomic_DNA"/>
</dbReference>
<protein>
    <submittedName>
        <fullName evidence="3">Uncharacterized protein</fullName>
    </submittedName>
</protein>
<dbReference type="STRING" id="946122.A0A0C2WUM7"/>
<dbReference type="InParanoid" id="A0A0C2WUM7"/>
<accession>A0A0C2WUM7</accession>